<dbReference type="Proteomes" id="UP000545286">
    <property type="component" value="Unassembled WGS sequence"/>
</dbReference>
<evidence type="ECO:0000256" key="7">
    <source>
        <dbReference type="ARBA" id="ARBA00022777"/>
    </source>
</evidence>
<keyword evidence="7 15" id="KW-0418">Kinase</keyword>
<dbReference type="SMART" id="SM00304">
    <property type="entry name" value="HAMP"/>
    <property type="match status" value="1"/>
</dbReference>
<evidence type="ECO:0000256" key="4">
    <source>
        <dbReference type="ARBA" id="ARBA00022553"/>
    </source>
</evidence>
<evidence type="ECO:0000256" key="6">
    <source>
        <dbReference type="ARBA" id="ARBA00022692"/>
    </source>
</evidence>
<evidence type="ECO:0000256" key="11">
    <source>
        <dbReference type="SAM" id="MobiDB-lite"/>
    </source>
</evidence>
<name>A0A7W4YGQ6_9MICO</name>
<evidence type="ECO:0000259" key="14">
    <source>
        <dbReference type="PROSITE" id="PS50885"/>
    </source>
</evidence>
<dbReference type="PANTHER" id="PTHR45436">
    <property type="entry name" value="SENSOR HISTIDINE KINASE YKOH"/>
    <property type="match status" value="1"/>
</dbReference>
<dbReference type="PRINTS" id="PR00344">
    <property type="entry name" value="BCTRLSENSOR"/>
</dbReference>
<dbReference type="InterPro" id="IPR036097">
    <property type="entry name" value="HisK_dim/P_sf"/>
</dbReference>
<dbReference type="SMART" id="SM00387">
    <property type="entry name" value="HATPase_c"/>
    <property type="match status" value="1"/>
</dbReference>
<dbReference type="PANTHER" id="PTHR45436:SF5">
    <property type="entry name" value="SENSOR HISTIDINE KINASE TRCS"/>
    <property type="match status" value="1"/>
</dbReference>
<dbReference type="PROSITE" id="PS50885">
    <property type="entry name" value="HAMP"/>
    <property type="match status" value="1"/>
</dbReference>
<feature type="transmembrane region" description="Helical" evidence="12">
    <location>
        <begin position="177"/>
        <end position="201"/>
    </location>
</feature>
<protein>
    <recommendedName>
        <fullName evidence="3">histidine kinase</fullName>
        <ecNumber evidence="3">2.7.13.3</ecNumber>
    </recommendedName>
</protein>
<evidence type="ECO:0000256" key="8">
    <source>
        <dbReference type="ARBA" id="ARBA00022989"/>
    </source>
</evidence>
<dbReference type="InterPro" id="IPR050428">
    <property type="entry name" value="TCS_sensor_his_kinase"/>
</dbReference>
<dbReference type="PROSITE" id="PS50109">
    <property type="entry name" value="HIS_KIN"/>
    <property type="match status" value="1"/>
</dbReference>
<accession>A0A7W4YGQ6</accession>
<dbReference type="InterPro" id="IPR005467">
    <property type="entry name" value="His_kinase_dom"/>
</dbReference>
<keyword evidence="10 12" id="KW-0472">Membrane</keyword>
<feature type="domain" description="Histidine kinase" evidence="13">
    <location>
        <begin position="259"/>
        <end position="486"/>
    </location>
</feature>
<keyword evidence="4" id="KW-0597">Phosphoprotein</keyword>
<keyword evidence="9" id="KW-0902">Two-component regulatory system</keyword>
<dbReference type="InterPro" id="IPR036890">
    <property type="entry name" value="HATPase_C_sf"/>
</dbReference>
<keyword evidence="6 12" id="KW-0812">Transmembrane</keyword>
<feature type="domain" description="HAMP" evidence="14">
    <location>
        <begin position="198"/>
        <end position="251"/>
    </location>
</feature>
<dbReference type="CDD" id="cd00082">
    <property type="entry name" value="HisKA"/>
    <property type="match status" value="1"/>
</dbReference>
<dbReference type="Gene3D" id="6.10.340.10">
    <property type="match status" value="1"/>
</dbReference>
<comment type="subcellular location">
    <subcellularLocation>
        <location evidence="2">Cell membrane</location>
    </subcellularLocation>
</comment>
<dbReference type="GO" id="GO:0005886">
    <property type="term" value="C:plasma membrane"/>
    <property type="evidence" value="ECO:0007669"/>
    <property type="project" value="UniProtKB-SubCell"/>
</dbReference>
<keyword evidence="8 12" id="KW-1133">Transmembrane helix</keyword>
<keyword evidence="5" id="KW-0808">Transferase</keyword>
<dbReference type="InterPro" id="IPR003661">
    <property type="entry name" value="HisK_dim/P_dom"/>
</dbReference>
<dbReference type="GO" id="GO:0000155">
    <property type="term" value="F:phosphorelay sensor kinase activity"/>
    <property type="evidence" value="ECO:0007669"/>
    <property type="project" value="InterPro"/>
</dbReference>
<dbReference type="SUPFAM" id="SSF55874">
    <property type="entry name" value="ATPase domain of HSP90 chaperone/DNA topoisomerase II/histidine kinase"/>
    <property type="match status" value="1"/>
</dbReference>
<reference evidence="15 16" key="1">
    <citation type="submission" date="2020-08" db="EMBL/GenBank/DDBJ databases">
        <title>Sequencing the genomes of 1000 actinobacteria strains.</title>
        <authorList>
            <person name="Klenk H.-P."/>
        </authorList>
    </citation>
    <scope>NUCLEOTIDE SEQUENCE [LARGE SCALE GENOMIC DNA]</scope>
    <source>
        <strain evidence="15 16">DSM 20419</strain>
    </source>
</reference>
<dbReference type="SUPFAM" id="SSF47384">
    <property type="entry name" value="Homodimeric domain of signal transducing histidine kinase"/>
    <property type="match status" value="1"/>
</dbReference>
<evidence type="ECO:0000256" key="12">
    <source>
        <dbReference type="SAM" id="Phobius"/>
    </source>
</evidence>
<evidence type="ECO:0000256" key="5">
    <source>
        <dbReference type="ARBA" id="ARBA00022679"/>
    </source>
</evidence>
<dbReference type="EC" id="2.7.13.3" evidence="3"/>
<evidence type="ECO:0000259" key="13">
    <source>
        <dbReference type="PROSITE" id="PS50109"/>
    </source>
</evidence>
<dbReference type="InterPro" id="IPR004358">
    <property type="entry name" value="Sig_transdc_His_kin-like_C"/>
</dbReference>
<dbReference type="SMART" id="SM00388">
    <property type="entry name" value="HisKA"/>
    <property type="match status" value="1"/>
</dbReference>
<feature type="region of interest" description="Disordered" evidence="11">
    <location>
        <begin position="98"/>
        <end position="129"/>
    </location>
</feature>
<evidence type="ECO:0000313" key="15">
    <source>
        <dbReference type="EMBL" id="MBB2959552.1"/>
    </source>
</evidence>
<dbReference type="AlphaFoldDB" id="A0A7W4YGQ6"/>
<dbReference type="InterPro" id="IPR003660">
    <property type="entry name" value="HAMP_dom"/>
</dbReference>
<sequence length="491" mass="51549">MTWLRSLSIRARIALGSVLVATLVVSGAAFAVHLQLAQFVRDAEVTLATGDLAPYVADISSNPDEAPDAPSAGVLVYIRAPDGSVPVDTMPHDVRAAIEGRGKGPDSPADDASRGADGSGNQPTRLAAEGVSTMVTDEDVRFTLVAETVTSGEGRWQLVSARSGAGSDLTVEALDQALVIGAGFLVVVFGFTAWALTTAALRPVSRMRRIARTLSTESSETLLPVGPARDELADLAETLNAFIIGMRDTAAREREMVSAASHELRTPIAALTTQLELAHRSFGDAPALEHEIRAAQGSLERLARLAANLLELSRLDALRGQSSNEAEQAADLVELESEMMSAVDRARLIAGTRGPDIEFTIDLEDSTDRTRLSAPAFSRILDNLLANAIAATRGTDAGRIHLELRQQDGAVELTVSDTGKGLPESFIPHAFERFTRPDEARDTSSGGSGLGLALVEALARNAGGVAAIVNLAQGGARVTVTLPSSPRGANM</sequence>
<dbReference type="CDD" id="cd00075">
    <property type="entry name" value="HATPase"/>
    <property type="match status" value="1"/>
</dbReference>
<comment type="caution">
    <text evidence="15">The sequence shown here is derived from an EMBL/GenBank/DDBJ whole genome shotgun (WGS) entry which is preliminary data.</text>
</comment>
<dbReference type="Gene3D" id="3.30.565.10">
    <property type="entry name" value="Histidine kinase-like ATPase, C-terminal domain"/>
    <property type="match status" value="1"/>
</dbReference>
<dbReference type="EMBL" id="JACHWJ010000012">
    <property type="protein sequence ID" value="MBB2959552.1"/>
    <property type="molecule type" value="Genomic_DNA"/>
</dbReference>
<evidence type="ECO:0000256" key="10">
    <source>
        <dbReference type="ARBA" id="ARBA00023136"/>
    </source>
</evidence>
<organism evidence="15 16">
    <name type="scientific">Pseudoclavibacter helvolus</name>
    <dbReference type="NCBI Taxonomy" id="255205"/>
    <lineage>
        <taxon>Bacteria</taxon>
        <taxon>Bacillati</taxon>
        <taxon>Actinomycetota</taxon>
        <taxon>Actinomycetes</taxon>
        <taxon>Micrococcales</taxon>
        <taxon>Microbacteriaceae</taxon>
        <taxon>Pseudoclavibacter</taxon>
    </lineage>
</organism>
<dbReference type="InterPro" id="IPR003594">
    <property type="entry name" value="HATPase_dom"/>
</dbReference>
<comment type="catalytic activity">
    <reaction evidence="1">
        <text>ATP + protein L-histidine = ADP + protein N-phospho-L-histidine.</text>
        <dbReference type="EC" id="2.7.13.3"/>
    </reaction>
</comment>
<evidence type="ECO:0000256" key="3">
    <source>
        <dbReference type="ARBA" id="ARBA00012438"/>
    </source>
</evidence>
<keyword evidence="16" id="KW-1185">Reference proteome</keyword>
<dbReference type="Pfam" id="PF00512">
    <property type="entry name" value="HisKA"/>
    <property type="match status" value="1"/>
</dbReference>
<dbReference type="Gene3D" id="1.10.287.130">
    <property type="match status" value="1"/>
</dbReference>
<gene>
    <name evidence="15" type="ORF">FHX72_003721</name>
</gene>
<evidence type="ECO:0000256" key="9">
    <source>
        <dbReference type="ARBA" id="ARBA00023012"/>
    </source>
</evidence>
<evidence type="ECO:0000313" key="16">
    <source>
        <dbReference type="Proteomes" id="UP000545286"/>
    </source>
</evidence>
<dbReference type="RefSeq" id="WP_183626901.1">
    <property type="nucleotide sequence ID" value="NZ_JACHWJ010000012.1"/>
</dbReference>
<dbReference type="Pfam" id="PF02518">
    <property type="entry name" value="HATPase_c"/>
    <property type="match status" value="1"/>
</dbReference>
<evidence type="ECO:0000256" key="1">
    <source>
        <dbReference type="ARBA" id="ARBA00000085"/>
    </source>
</evidence>
<evidence type="ECO:0000256" key="2">
    <source>
        <dbReference type="ARBA" id="ARBA00004236"/>
    </source>
</evidence>
<proteinExistence type="predicted"/>